<accession>A0A1F7X753</accession>
<sequence length="85" mass="10073">MFMDRFLNKHYPVLNAISDILTFSYESMPYSFLVDIYSKGNINQTLIDPPTETMNMRALRNAWYHECTLNFPQAEDERMKFLPGK</sequence>
<comment type="caution">
    <text evidence="1">The sequence shown here is derived from an EMBL/GenBank/DDBJ whole genome shotgun (WGS) entry which is preliminary data.</text>
</comment>
<organism evidence="1 2">
    <name type="scientific">Candidatus Woesebacteria bacterium RBG_16_34_12</name>
    <dbReference type="NCBI Taxonomy" id="1802480"/>
    <lineage>
        <taxon>Bacteria</taxon>
        <taxon>Candidatus Woeseibacteriota</taxon>
    </lineage>
</organism>
<reference evidence="1 2" key="1">
    <citation type="journal article" date="2016" name="Nat. Commun.">
        <title>Thousands of microbial genomes shed light on interconnected biogeochemical processes in an aquifer system.</title>
        <authorList>
            <person name="Anantharaman K."/>
            <person name="Brown C.T."/>
            <person name="Hug L.A."/>
            <person name="Sharon I."/>
            <person name="Castelle C.J."/>
            <person name="Probst A.J."/>
            <person name="Thomas B.C."/>
            <person name="Singh A."/>
            <person name="Wilkins M.J."/>
            <person name="Karaoz U."/>
            <person name="Brodie E.L."/>
            <person name="Williams K.H."/>
            <person name="Hubbard S.S."/>
            <person name="Banfield J.F."/>
        </authorList>
    </citation>
    <scope>NUCLEOTIDE SEQUENCE [LARGE SCALE GENOMIC DNA]</scope>
</reference>
<evidence type="ECO:0000313" key="1">
    <source>
        <dbReference type="EMBL" id="OGM10743.1"/>
    </source>
</evidence>
<proteinExistence type="predicted"/>
<dbReference type="Proteomes" id="UP000177053">
    <property type="component" value="Unassembled WGS sequence"/>
</dbReference>
<dbReference type="AlphaFoldDB" id="A0A1F7X753"/>
<name>A0A1F7X753_9BACT</name>
<dbReference type="EMBL" id="MGFS01000030">
    <property type="protein sequence ID" value="OGM10743.1"/>
    <property type="molecule type" value="Genomic_DNA"/>
</dbReference>
<evidence type="ECO:0000313" key="2">
    <source>
        <dbReference type="Proteomes" id="UP000177053"/>
    </source>
</evidence>
<protein>
    <submittedName>
        <fullName evidence="1">Uncharacterized protein</fullName>
    </submittedName>
</protein>
<gene>
    <name evidence="1" type="ORF">A2Z22_00805</name>
</gene>